<keyword evidence="2" id="KW-0472">Membrane</keyword>
<organism evidence="3 4">
    <name type="scientific">Paractinoplanes ovalisporus</name>
    <dbReference type="NCBI Taxonomy" id="2810368"/>
    <lineage>
        <taxon>Bacteria</taxon>
        <taxon>Bacillati</taxon>
        <taxon>Actinomycetota</taxon>
        <taxon>Actinomycetes</taxon>
        <taxon>Micromonosporales</taxon>
        <taxon>Micromonosporaceae</taxon>
        <taxon>Paractinoplanes</taxon>
    </lineage>
</organism>
<evidence type="ECO:0000313" key="3">
    <source>
        <dbReference type="EMBL" id="MBM2614855.1"/>
    </source>
</evidence>
<dbReference type="EMBL" id="JAENHP010000001">
    <property type="protein sequence ID" value="MBM2614855.1"/>
    <property type="molecule type" value="Genomic_DNA"/>
</dbReference>
<keyword evidence="2" id="KW-0812">Transmembrane</keyword>
<feature type="transmembrane region" description="Helical" evidence="2">
    <location>
        <begin position="29"/>
        <end position="49"/>
    </location>
</feature>
<dbReference type="Proteomes" id="UP000632138">
    <property type="component" value="Unassembled WGS sequence"/>
</dbReference>
<name>A0ABS2A555_9ACTN</name>
<protein>
    <recommendedName>
        <fullName evidence="5">DUF4352 domain-containing protein</fullName>
    </recommendedName>
</protein>
<feature type="region of interest" description="Disordered" evidence="1">
    <location>
        <begin position="92"/>
        <end position="116"/>
    </location>
</feature>
<sequence>MTRGERTPVTPGEPQQGEPSKAAPRRRPMVLVAGVVAAAAGITAVATYIHRAPEAEPYESDPAAVAEFEARLWESSPWLYATPVPPAAIDPATTAGAPTVNPRPTSPPPAVPAGGGVLPSDGAVVLPGDSGEEMTLRVIRIANPVGPFDPRNPHAPYLPPRLGYRHIEVVVEIRNTGAVPFLSDVEKYSRIVGKDGRSYPHDPELSATRQLQNPARLDPGSWTEREIVFELKGEVDPARFRLSTHPGEAGQTQEWQLT</sequence>
<evidence type="ECO:0000313" key="4">
    <source>
        <dbReference type="Proteomes" id="UP000632138"/>
    </source>
</evidence>
<gene>
    <name evidence="3" type="ORF">JIG36_04695</name>
</gene>
<keyword evidence="2" id="KW-1133">Transmembrane helix</keyword>
<evidence type="ECO:0000256" key="1">
    <source>
        <dbReference type="SAM" id="MobiDB-lite"/>
    </source>
</evidence>
<evidence type="ECO:0008006" key="5">
    <source>
        <dbReference type="Google" id="ProtNLM"/>
    </source>
</evidence>
<dbReference type="RefSeq" id="WP_236045520.1">
    <property type="nucleotide sequence ID" value="NZ_JAENHP010000001.1"/>
</dbReference>
<comment type="caution">
    <text evidence="3">The sequence shown here is derived from an EMBL/GenBank/DDBJ whole genome shotgun (WGS) entry which is preliminary data.</text>
</comment>
<reference evidence="3 4" key="1">
    <citation type="submission" date="2021-01" db="EMBL/GenBank/DDBJ databases">
        <title>Actinoplanes sp. nov. LDG1-06 isolated from lichen.</title>
        <authorList>
            <person name="Saeng-In P."/>
            <person name="Phongsopitanun W."/>
            <person name="Kanchanasin P."/>
            <person name="Yuki M."/>
            <person name="Kudo T."/>
            <person name="Ohkuma M."/>
            <person name="Tanasupawat S."/>
        </authorList>
    </citation>
    <scope>NUCLEOTIDE SEQUENCE [LARGE SCALE GENOMIC DNA]</scope>
    <source>
        <strain evidence="3 4">LDG1-06</strain>
    </source>
</reference>
<evidence type="ECO:0000256" key="2">
    <source>
        <dbReference type="SAM" id="Phobius"/>
    </source>
</evidence>
<accession>A0ABS2A555</accession>
<keyword evidence="4" id="KW-1185">Reference proteome</keyword>
<proteinExistence type="predicted"/>
<feature type="region of interest" description="Disordered" evidence="1">
    <location>
        <begin position="1"/>
        <end position="26"/>
    </location>
</feature>